<sequence>MWQDLYDDLYPNPTQSFDFSVHPEIYWSGLGLEYLLPPDFELGDEWDANYWPEETQDISEIFADFLVPSIPVTTDDTFSWWSSYREDKYCWLEVISKRYYSTYPIYLSANNESVDPPNKSASDFDFNGDWSSLTSDELKLFRTRGAASEKLRRCLIAMIHFNDYSATNKHQKWAINQSSLQRLSGCNRDAVKRFLAENELLVNRHNSHHGLTERHNTGKGRAGIKIEQVISW</sequence>
<reference evidence="1" key="2">
    <citation type="submission" date="2020-08" db="EMBL/GenBank/DDBJ databases">
        <authorList>
            <person name="Chen M."/>
            <person name="Teng W."/>
            <person name="Zhao L."/>
            <person name="Hu C."/>
            <person name="Zhou Y."/>
            <person name="Han B."/>
            <person name="Song L."/>
            <person name="Shu W."/>
        </authorList>
    </citation>
    <scope>NUCLEOTIDE SEQUENCE</scope>
    <source>
        <strain evidence="1">FACHB-1375</strain>
    </source>
</reference>
<gene>
    <name evidence="1" type="ORF">H6G03_12425</name>
</gene>
<name>A0A926ZGT3_9CYAN</name>
<accession>A0A926ZGT3</accession>
<protein>
    <submittedName>
        <fullName evidence="1">Uncharacterized protein</fullName>
    </submittedName>
</protein>
<keyword evidence="2" id="KW-1185">Reference proteome</keyword>
<dbReference type="Proteomes" id="UP000641646">
    <property type="component" value="Unassembled WGS sequence"/>
</dbReference>
<organism evidence="1 2">
    <name type="scientific">Aerosakkonema funiforme FACHB-1375</name>
    <dbReference type="NCBI Taxonomy" id="2949571"/>
    <lineage>
        <taxon>Bacteria</taxon>
        <taxon>Bacillati</taxon>
        <taxon>Cyanobacteriota</taxon>
        <taxon>Cyanophyceae</taxon>
        <taxon>Oscillatoriophycideae</taxon>
        <taxon>Aerosakkonematales</taxon>
        <taxon>Aerosakkonemataceae</taxon>
        <taxon>Aerosakkonema</taxon>
    </lineage>
</organism>
<dbReference type="AlphaFoldDB" id="A0A926ZGT3"/>
<evidence type="ECO:0000313" key="2">
    <source>
        <dbReference type="Proteomes" id="UP000641646"/>
    </source>
</evidence>
<evidence type="ECO:0000313" key="1">
    <source>
        <dbReference type="EMBL" id="MBD2181899.1"/>
    </source>
</evidence>
<comment type="caution">
    <text evidence="1">The sequence shown here is derived from an EMBL/GenBank/DDBJ whole genome shotgun (WGS) entry which is preliminary data.</text>
</comment>
<dbReference type="EMBL" id="JACJPW010000027">
    <property type="protein sequence ID" value="MBD2181899.1"/>
    <property type="molecule type" value="Genomic_DNA"/>
</dbReference>
<dbReference type="RefSeq" id="WP_190464707.1">
    <property type="nucleotide sequence ID" value="NZ_JACJPW010000027.1"/>
</dbReference>
<reference evidence="1" key="1">
    <citation type="journal article" date="2015" name="ISME J.">
        <title>Draft Genome Sequence of Streptomyces incarnatus NRRL8089, which Produces the Nucleoside Antibiotic Sinefungin.</title>
        <authorList>
            <person name="Oshima K."/>
            <person name="Hattori M."/>
            <person name="Shimizu H."/>
            <person name="Fukuda K."/>
            <person name="Nemoto M."/>
            <person name="Inagaki K."/>
            <person name="Tamura T."/>
        </authorList>
    </citation>
    <scope>NUCLEOTIDE SEQUENCE</scope>
    <source>
        <strain evidence="1">FACHB-1375</strain>
    </source>
</reference>
<proteinExistence type="predicted"/>